<dbReference type="Pfam" id="PF14317">
    <property type="entry name" value="YcxB"/>
    <property type="match status" value="1"/>
</dbReference>
<feature type="transmembrane region" description="Helical" evidence="1">
    <location>
        <begin position="33"/>
        <end position="53"/>
    </location>
</feature>
<dbReference type="Proteomes" id="UP000309673">
    <property type="component" value="Unassembled WGS sequence"/>
</dbReference>
<keyword evidence="1" id="KW-1133">Transmembrane helix</keyword>
<keyword evidence="1" id="KW-0812">Transmembrane</keyword>
<dbReference type="AlphaFoldDB" id="A0A4U0F8E1"/>
<reference evidence="3 4" key="1">
    <citation type="submission" date="2019-04" db="EMBL/GenBank/DDBJ databases">
        <title>Cohnella sp. nov., isolated from soil.</title>
        <authorList>
            <person name="Kim W."/>
        </authorList>
    </citation>
    <scope>NUCLEOTIDE SEQUENCE [LARGE SCALE GENOMIC DNA]</scope>
    <source>
        <strain evidence="3 4">CAU 1483</strain>
    </source>
</reference>
<name>A0A4U0F8E1_9BACL</name>
<evidence type="ECO:0000256" key="1">
    <source>
        <dbReference type="SAM" id="Phobius"/>
    </source>
</evidence>
<protein>
    <submittedName>
        <fullName evidence="3">YcxB family protein</fullName>
    </submittedName>
</protein>
<keyword evidence="4" id="KW-1185">Reference proteome</keyword>
<comment type="caution">
    <text evidence="3">The sequence shown here is derived from an EMBL/GenBank/DDBJ whole genome shotgun (WGS) entry which is preliminary data.</text>
</comment>
<dbReference type="OrthoDB" id="2866610at2"/>
<evidence type="ECO:0000313" key="4">
    <source>
        <dbReference type="Proteomes" id="UP000309673"/>
    </source>
</evidence>
<organism evidence="3 4">
    <name type="scientific">Cohnella pontilimi</name>
    <dbReference type="NCBI Taxonomy" id="2564100"/>
    <lineage>
        <taxon>Bacteria</taxon>
        <taxon>Bacillati</taxon>
        <taxon>Bacillota</taxon>
        <taxon>Bacilli</taxon>
        <taxon>Bacillales</taxon>
        <taxon>Paenibacillaceae</taxon>
        <taxon>Cohnella</taxon>
    </lineage>
</organism>
<evidence type="ECO:0000313" key="3">
    <source>
        <dbReference type="EMBL" id="TJY40947.1"/>
    </source>
</evidence>
<evidence type="ECO:0000259" key="2">
    <source>
        <dbReference type="Pfam" id="PF14317"/>
    </source>
</evidence>
<proteinExistence type="predicted"/>
<feature type="domain" description="YcxB-like C-terminal" evidence="2">
    <location>
        <begin position="103"/>
        <end position="162"/>
    </location>
</feature>
<gene>
    <name evidence="3" type="ORF">E5161_14625</name>
</gene>
<dbReference type="InterPro" id="IPR025588">
    <property type="entry name" value="YcxB-like_C"/>
</dbReference>
<accession>A0A4U0F8E1</accession>
<keyword evidence="1" id="KW-0472">Membrane</keyword>
<sequence>MAMPEQQTIPVRIQLTADDYAEFNRYHGRRQMALLFFLYWIVFVAVAGMRGGAADAGRFGLLIPAGLVLSGLLIAMHLWSIKVKTRKLFQNDKLAQMEQQLHFSETGIRHTTAESSNLVEWADVYRAAETRNELILYLARNRAILVPKRDIGAQWQQVKELLRTHLPPRKLGLKS</sequence>
<feature type="transmembrane region" description="Helical" evidence="1">
    <location>
        <begin position="59"/>
        <end position="79"/>
    </location>
</feature>
<dbReference type="EMBL" id="SUPK01000007">
    <property type="protein sequence ID" value="TJY40947.1"/>
    <property type="molecule type" value="Genomic_DNA"/>
</dbReference>